<dbReference type="EMBL" id="ML119836">
    <property type="protein sequence ID" value="RPA73034.1"/>
    <property type="molecule type" value="Genomic_DNA"/>
</dbReference>
<feature type="compositionally biased region" description="Pro residues" evidence="4">
    <location>
        <begin position="198"/>
        <end position="233"/>
    </location>
</feature>
<dbReference type="PROSITE" id="PS50102">
    <property type="entry name" value="RRM"/>
    <property type="match status" value="1"/>
</dbReference>
<keyword evidence="2" id="KW-0539">Nucleus</keyword>
<dbReference type="InterPro" id="IPR035979">
    <property type="entry name" value="RBD_domain_sf"/>
</dbReference>
<dbReference type="PANTHER" id="PTHR45735">
    <property type="entry name" value="CLEAVAGE STIMULATION FACTOR SUBUNIT 2"/>
    <property type="match status" value="1"/>
</dbReference>
<dbReference type="AlphaFoldDB" id="A0A3N4HTP0"/>
<organism evidence="6 7">
    <name type="scientific">Ascobolus immersus RN42</name>
    <dbReference type="NCBI Taxonomy" id="1160509"/>
    <lineage>
        <taxon>Eukaryota</taxon>
        <taxon>Fungi</taxon>
        <taxon>Dikarya</taxon>
        <taxon>Ascomycota</taxon>
        <taxon>Pezizomycotina</taxon>
        <taxon>Pezizomycetes</taxon>
        <taxon>Pezizales</taxon>
        <taxon>Ascobolaceae</taxon>
        <taxon>Ascobolus</taxon>
    </lineage>
</organism>
<accession>A0A3N4HTP0</accession>
<keyword evidence="7" id="KW-1185">Reference proteome</keyword>
<reference evidence="6 7" key="1">
    <citation type="journal article" date="2018" name="Nat. Ecol. Evol.">
        <title>Pezizomycetes genomes reveal the molecular basis of ectomycorrhizal truffle lifestyle.</title>
        <authorList>
            <person name="Murat C."/>
            <person name="Payen T."/>
            <person name="Noel B."/>
            <person name="Kuo A."/>
            <person name="Morin E."/>
            <person name="Chen J."/>
            <person name="Kohler A."/>
            <person name="Krizsan K."/>
            <person name="Balestrini R."/>
            <person name="Da Silva C."/>
            <person name="Montanini B."/>
            <person name="Hainaut M."/>
            <person name="Levati E."/>
            <person name="Barry K.W."/>
            <person name="Belfiori B."/>
            <person name="Cichocki N."/>
            <person name="Clum A."/>
            <person name="Dockter R.B."/>
            <person name="Fauchery L."/>
            <person name="Guy J."/>
            <person name="Iotti M."/>
            <person name="Le Tacon F."/>
            <person name="Lindquist E.A."/>
            <person name="Lipzen A."/>
            <person name="Malagnac F."/>
            <person name="Mello A."/>
            <person name="Molinier V."/>
            <person name="Miyauchi S."/>
            <person name="Poulain J."/>
            <person name="Riccioni C."/>
            <person name="Rubini A."/>
            <person name="Sitrit Y."/>
            <person name="Splivallo R."/>
            <person name="Traeger S."/>
            <person name="Wang M."/>
            <person name="Zifcakova L."/>
            <person name="Wipf D."/>
            <person name="Zambonelli A."/>
            <person name="Paolocci F."/>
            <person name="Nowrousian M."/>
            <person name="Ottonello S."/>
            <person name="Baldrian P."/>
            <person name="Spatafora J.W."/>
            <person name="Henrissat B."/>
            <person name="Nagy L.G."/>
            <person name="Aury J.M."/>
            <person name="Wincker P."/>
            <person name="Grigoriev I.V."/>
            <person name="Bonfante P."/>
            <person name="Martin F.M."/>
        </authorList>
    </citation>
    <scope>NUCLEOTIDE SEQUENCE [LARGE SCALE GENOMIC DNA]</scope>
    <source>
        <strain evidence="6 7">RN42</strain>
    </source>
</reference>
<dbReference type="Gene3D" id="1.10.20.70">
    <property type="entry name" value="Transcription termination and cleavage factor, C-terminal domain"/>
    <property type="match status" value="1"/>
</dbReference>
<evidence type="ECO:0000256" key="2">
    <source>
        <dbReference type="ARBA" id="ARBA00023242"/>
    </source>
</evidence>
<evidence type="ECO:0000313" key="7">
    <source>
        <dbReference type="Proteomes" id="UP000275078"/>
    </source>
</evidence>
<dbReference type="CDD" id="cd12398">
    <property type="entry name" value="RRM_CSTF2_RNA15_like"/>
    <property type="match status" value="1"/>
</dbReference>
<evidence type="ECO:0000259" key="5">
    <source>
        <dbReference type="PROSITE" id="PS50102"/>
    </source>
</evidence>
<dbReference type="GO" id="GO:0003729">
    <property type="term" value="F:mRNA binding"/>
    <property type="evidence" value="ECO:0007669"/>
    <property type="project" value="TreeGrafter"/>
</dbReference>
<evidence type="ECO:0000256" key="4">
    <source>
        <dbReference type="SAM" id="MobiDB-lite"/>
    </source>
</evidence>
<name>A0A3N4HTP0_ASCIM</name>
<feature type="region of interest" description="Disordered" evidence="4">
    <location>
        <begin position="195"/>
        <end position="240"/>
    </location>
</feature>
<dbReference type="GO" id="GO:0031124">
    <property type="term" value="P:mRNA 3'-end processing"/>
    <property type="evidence" value="ECO:0007669"/>
    <property type="project" value="InterPro"/>
</dbReference>
<dbReference type="Proteomes" id="UP000275078">
    <property type="component" value="Unassembled WGS sequence"/>
</dbReference>
<dbReference type="Gene3D" id="1.25.40.630">
    <property type="match status" value="1"/>
</dbReference>
<dbReference type="Gene3D" id="3.30.70.330">
    <property type="match status" value="1"/>
</dbReference>
<evidence type="ECO:0000313" key="6">
    <source>
        <dbReference type="EMBL" id="RPA73034.1"/>
    </source>
</evidence>
<keyword evidence="3" id="KW-0694">RNA-binding</keyword>
<protein>
    <recommendedName>
        <fullName evidence="5">RRM domain-containing protein</fullName>
    </recommendedName>
</protein>
<proteinExistence type="predicted"/>
<evidence type="ECO:0000256" key="1">
    <source>
        <dbReference type="ARBA" id="ARBA00004123"/>
    </source>
</evidence>
<dbReference type="SMART" id="SM00360">
    <property type="entry name" value="RRM"/>
    <property type="match status" value="1"/>
</dbReference>
<dbReference type="OrthoDB" id="272703at2759"/>
<comment type="subcellular location">
    <subcellularLocation>
        <location evidence="1">Nucleus</location>
    </subcellularLocation>
</comment>
<sequence length="289" mass="30769">MGPSKEAQISGKVVFVGNIPYGLTEERITEIFSSVGRVISFRLVYDRETGRPKGFGFAEYQDSETAASAVRNLNNYEVQGRKLKVDYSHEGNAAEAAELEAAGGGIYSSQAAALEEGDGIPAGLRVDDPISRTLAAVKPGQLFDIIVHMKQLVMADAGKAAEILHQAPGHSYAIFQALLLMNLVDTKILTQAISGGAPAPPPPPPVAAPPKPPVAVPTPPPQMMQPPVPPQPPMQQQQMPNPLMGLPEDQKLALMRQVMSLTPEQIAALPPAQQGALLDLRQKLLSGQL</sequence>
<dbReference type="SUPFAM" id="SSF54928">
    <property type="entry name" value="RNA-binding domain, RBD"/>
    <property type="match status" value="1"/>
</dbReference>
<dbReference type="Pfam" id="PF14304">
    <property type="entry name" value="CSTF_C"/>
    <property type="match status" value="1"/>
</dbReference>
<dbReference type="Pfam" id="PF00076">
    <property type="entry name" value="RRM_1"/>
    <property type="match status" value="1"/>
</dbReference>
<dbReference type="PANTHER" id="PTHR45735:SF2">
    <property type="entry name" value="CLEAVAGE STIMULATION FACTOR SUBUNIT 2"/>
    <property type="match status" value="1"/>
</dbReference>
<dbReference type="InterPro" id="IPR000504">
    <property type="entry name" value="RRM_dom"/>
</dbReference>
<feature type="domain" description="RRM" evidence="5">
    <location>
        <begin position="12"/>
        <end position="90"/>
    </location>
</feature>
<dbReference type="Pfam" id="PF14327">
    <property type="entry name" value="CSTF2_hinge"/>
    <property type="match status" value="1"/>
</dbReference>
<dbReference type="InterPro" id="IPR025742">
    <property type="entry name" value="CSTF2_hinge"/>
</dbReference>
<gene>
    <name evidence="6" type="ORF">BJ508DRAFT_231404</name>
</gene>
<dbReference type="STRING" id="1160509.A0A3N4HTP0"/>
<dbReference type="InterPro" id="IPR012677">
    <property type="entry name" value="Nucleotide-bd_a/b_plait_sf"/>
</dbReference>
<dbReference type="InterPro" id="IPR026896">
    <property type="entry name" value="CSTF_C"/>
</dbReference>
<dbReference type="InterPro" id="IPR038192">
    <property type="entry name" value="CSTF_C_sf"/>
</dbReference>
<dbReference type="GO" id="GO:0005847">
    <property type="term" value="C:mRNA cleavage and polyadenylation specificity factor complex"/>
    <property type="evidence" value="ECO:0007669"/>
    <property type="project" value="TreeGrafter"/>
</dbReference>
<evidence type="ECO:0000256" key="3">
    <source>
        <dbReference type="PROSITE-ProRule" id="PRU00176"/>
    </source>
</evidence>